<name>A0A1Q8ZQD0_9HYPH</name>
<protein>
    <submittedName>
        <fullName evidence="1">Uncharacterized protein</fullName>
    </submittedName>
</protein>
<reference evidence="1 2" key="1">
    <citation type="submission" date="2016-09" db="EMBL/GenBank/DDBJ databases">
        <title>Rhizobium oryziradicis sp. nov., isolated from the root of rice.</title>
        <authorList>
            <person name="Zhao J."/>
            <person name="Zhang X."/>
        </authorList>
    </citation>
    <scope>NUCLEOTIDE SEQUENCE [LARGE SCALE GENOMIC DNA]</scope>
    <source>
        <strain evidence="1 2">N19</strain>
    </source>
</reference>
<gene>
    <name evidence="1" type="ORF">BJF95_06140</name>
</gene>
<dbReference type="EMBL" id="MKIM01000027">
    <property type="protein sequence ID" value="OLP44142.1"/>
    <property type="molecule type" value="Genomic_DNA"/>
</dbReference>
<evidence type="ECO:0000313" key="2">
    <source>
        <dbReference type="Proteomes" id="UP000186894"/>
    </source>
</evidence>
<dbReference type="Proteomes" id="UP000186894">
    <property type="component" value="Unassembled WGS sequence"/>
</dbReference>
<dbReference type="RefSeq" id="WP_075639648.1">
    <property type="nucleotide sequence ID" value="NZ_MKIM01000027.1"/>
</dbReference>
<proteinExistence type="predicted"/>
<organism evidence="1 2">
    <name type="scientific">Rhizobium oryziradicis</name>
    <dbReference type="NCBI Taxonomy" id="1867956"/>
    <lineage>
        <taxon>Bacteria</taxon>
        <taxon>Pseudomonadati</taxon>
        <taxon>Pseudomonadota</taxon>
        <taxon>Alphaproteobacteria</taxon>
        <taxon>Hyphomicrobiales</taxon>
        <taxon>Rhizobiaceae</taxon>
        <taxon>Rhizobium/Agrobacterium group</taxon>
        <taxon>Rhizobium</taxon>
    </lineage>
</organism>
<dbReference type="STRING" id="1867956.BJF95_06140"/>
<accession>A0A1Q8ZQD0</accession>
<evidence type="ECO:0000313" key="1">
    <source>
        <dbReference type="EMBL" id="OLP44142.1"/>
    </source>
</evidence>
<dbReference type="AlphaFoldDB" id="A0A1Q8ZQD0"/>
<dbReference type="OrthoDB" id="8398518at2"/>
<keyword evidence="2" id="KW-1185">Reference proteome</keyword>
<sequence length="97" mass="10355">MTALLPIVEQLYDCQTDAERAAWLLGVPQGIILRDLSAILIALRRAGFLAGIACLEAEFAALNATRLADGRLPEAHELAVNEARRFLADVAQNGGAV</sequence>
<comment type="caution">
    <text evidence="1">The sequence shown here is derived from an EMBL/GenBank/DDBJ whole genome shotgun (WGS) entry which is preliminary data.</text>
</comment>